<reference evidence="2 3" key="1">
    <citation type="submission" date="2017-05" db="EMBL/GenBank/DDBJ databases">
        <authorList>
            <person name="Varghese N."/>
            <person name="Submissions S."/>
        </authorList>
    </citation>
    <scope>NUCLEOTIDE SEQUENCE [LARGE SCALE GENOMIC DNA]</scope>
    <source>
        <strain evidence="2 3">DSM 25457</strain>
    </source>
</reference>
<feature type="signal peptide" evidence="1">
    <location>
        <begin position="1"/>
        <end position="21"/>
    </location>
</feature>
<comment type="caution">
    <text evidence="2">The sequence shown here is derived from an EMBL/GenBank/DDBJ whole genome shotgun (WGS) entry which is preliminary data.</text>
</comment>
<evidence type="ECO:0000256" key="1">
    <source>
        <dbReference type="SAM" id="SignalP"/>
    </source>
</evidence>
<accession>A0ABY1Q1J7</accession>
<dbReference type="RefSeq" id="WP_283432481.1">
    <property type="nucleotide sequence ID" value="NZ_FXUG01000005.1"/>
</dbReference>
<protein>
    <submittedName>
        <fullName evidence="2">PEP-CTERM protein-sorting domain-containing protein</fullName>
    </submittedName>
</protein>
<evidence type="ECO:0000313" key="3">
    <source>
        <dbReference type="Proteomes" id="UP001158067"/>
    </source>
</evidence>
<dbReference type="EMBL" id="FXUG01000005">
    <property type="protein sequence ID" value="SMP55574.1"/>
    <property type="molecule type" value="Genomic_DNA"/>
</dbReference>
<keyword evidence="3" id="KW-1185">Reference proteome</keyword>
<proteinExistence type="predicted"/>
<keyword evidence="1" id="KW-0732">Signal</keyword>
<name>A0ABY1Q1J7_9BACT</name>
<feature type="chain" id="PRO_5047468211" evidence="1">
    <location>
        <begin position="22"/>
        <end position="215"/>
    </location>
</feature>
<gene>
    <name evidence="2" type="ORF">SAMN06265222_1052</name>
</gene>
<organism evidence="2 3">
    <name type="scientific">Neorhodopirellula lusitana</name>
    <dbReference type="NCBI Taxonomy" id="445327"/>
    <lineage>
        <taxon>Bacteria</taxon>
        <taxon>Pseudomonadati</taxon>
        <taxon>Planctomycetota</taxon>
        <taxon>Planctomycetia</taxon>
        <taxon>Pirellulales</taxon>
        <taxon>Pirellulaceae</taxon>
        <taxon>Neorhodopirellula</taxon>
    </lineage>
</organism>
<dbReference type="Proteomes" id="UP001158067">
    <property type="component" value="Unassembled WGS sequence"/>
</dbReference>
<evidence type="ECO:0000313" key="2">
    <source>
        <dbReference type="EMBL" id="SMP55574.1"/>
    </source>
</evidence>
<sequence>MIRKAAFFFVLFTCLTLKSEAAIVTFNLLDPSGVAGTAGEDLETIDFTIASGVTLSEVATSTFAGGNGTGTFSANGTTAGVNTGGTFDDEASQFDAGETLTFTVNFSAPTIVTLTSIDFSGIGSDSSDSATVLVDGTSFELFTGKLNFNGSSDEWTPTIALTDGDTIAVSVSNVAALEAVSFDVTAVPEPSMAVFLFAVGGALIERRRRDARRVQ</sequence>